<dbReference type="OrthoDB" id="364892at2759"/>
<dbReference type="CDD" id="cd04096">
    <property type="entry name" value="eEF2_snRNP_like_C"/>
    <property type="match status" value="1"/>
</dbReference>
<evidence type="ECO:0000256" key="2">
    <source>
        <dbReference type="ARBA" id="ARBA00022490"/>
    </source>
</evidence>
<evidence type="ECO:0000256" key="8">
    <source>
        <dbReference type="ARBA" id="ARBA00068031"/>
    </source>
</evidence>
<dbReference type="SUPFAM" id="SSF50447">
    <property type="entry name" value="Translation proteins"/>
    <property type="match status" value="1"/>
</dbReference>
<dbReference type="GO" id="GO:0043022">
    <property type="term" value="F:ribosome binding"/>
    <property type="evidence" value="ECO:0007669"/>
    <property type="project" value="TreeGrafter"/>
</dbReference>
<dbReference type="CDD" id="cd16268">
    <property type="entry name" value="EF2_II"/>
    <property type="match status" value="1"/>
</dbReference>
<accession>A0A2K3QDV2</accession>
<dbReference type="GO" id="GO:0005829">
    <property type="term" value="C:cytosol"/>
    <property type="evidence" value="ECO:0007669"/>
    <property type="project" value="TreeGrafter"/>
</dbReference>
<dbReference type="SUPFAM" id="SSF54980">
    <property type="entry name" value="EF-G C-terminal domain-like"/>
    <property type="match status" value="2"/>
</dbReference>
<organism evidence="11 12">
    <name type="scientific">Tolypocladium capitatum</name>
    <dbReference type="NCBI Taxonomy" id="45235"/>
    <lineage>
        <taxon>Eukaryota</taxon>
        <taxon>Fungi</taxon>
        <taxon>Dikarya</taxon>
        <taxon>Ascomycota</taxon>
        <taxon>Pezizomycotina</taxon>
        <taxon>Sordariomycetes</taxon>
        <taxon>Hypocreomycetidae</taxon>
        <taxon>Hypocreales</taxon>
        <taxon>Ophiocordycipitaceae</taxon>
        <taxon>Tolypocladium</taxon>
    </lineage>
</organism>
<dbReference type="FunFam" id="3.30.70.240:FF:000006">
    <property type="entry name" value="Elongation factor like GTPase 1"/>
    <property type="match status" value="1"/>
</dbReference>
<keyword evidence="2" id="KW-0963">Cytoplasm</keyword>
<reference evidence="11 12" key="1">
    <citation type="submission" date="2017-08" db="EMBL/GenBank/DDBJ databases">
        <title>Harnessing the power of phylogenomics to disentangle the directionality and signatures of interkingdom host jumping in the parasitic fungal genus Tolypocladium.</title>
        <authorList>
            <person name="Quandt C.A."/>
            <person name="Patterson W."/>
            <person name="Spatafora J.W."/>
        </authorList>
    </citation>
    <scope>NUCLEOTIDE SEQUENCE [LARGE SCALE GENOMIC DNA]</scope>
    <source>
        <strain evidence="11 12">CBS 113982</strain>
    </source>
</reference>
<dbReference type="PRINTS" id="PR00315">
    <property type="entry name" value="ELONGATNFCT"/>
</dbReference>
<dbReference type="Gene3D" id="3.40.50.300">
    <property type="entry name" value="P-loop containing nucleotide triphosphate hydrolases"/>
    <property type="match status" value="1"/>
</dbReference>
<keyword evidence="6" id="KW-0342">GTP-binding</keyword>
<dbReference type="FunFam" id="3.40.50.300:FF:000746">
    <property type="entry name" value="Ribosome assembly protein 1"/>
    <property type="match status" value="1"/>
</dbReference>
<dbReference type="Pfam" id="PF00009">
    <property type="entry name" value="GTP_EFTU"/>
    <property type="match status" value="1"/>
</dbReference>
<dbReference type="Gene3D" id="3.30.70.870">
    <property type="entry name" value="Elongation Factor G (Translational Gtpase), domain 3"/>
    <property type="match status" value="1"/>
</dbReference>
<dbReference type="Proteomes" id="UP000236621">
    <property type="component" value="Unassembled WGS sequence"/>
</dbReference>
<dbReference type="FunFam" id="3.90.1430.10:FF:000002">
    <property type="entry name" value="Elongation factor like GTPase 1"/>
    <property type="match status" value="1"/>
</dbReference>
<dbReference type="Pfam" id="PF00679">
    <property type="entry name" value="EFG_C"/>
    <property type="match status" value="1"/>
</dbReference>
<proteinExistence type="predicted"/>
<dbReference type="InterPro" id="IPR000640">
    <property type="entry name" value="EFG_V-like"/>
</dbReference>
<dbReference type="PROSITE" id="PS51722">
    <property type="entry name" value="G_TR_2"/>
    <property type="match status" value="1"/>
</dbReference>
<dbReference type="AlphaFoldDB" id="A0A2K3QDV2"/>
<dbReference type="InterPro" id="IPR014721">
    <property type="entry name" value="Ribsml_uS5_D2-typ_fold_subgr"/>
</dbReference>
<dbReference type="EMBL" id="NRSZ01000689">
    <property type="protein sequence ID" value="PNY25691.1"/>
    <property type="molecule type" value="Genomic_DNA"/>
</dbReference>
<dbReference type="PANTHER" id="PTHR42908">
    <property type="entry name" value="TRANSLATION ELONGATION FACTOR-RELATED"/>
    <property type="match status" value="1"/>
</dbReference>
<dbReference type="CDD" id="cd01681">
    <property type="entry name" value="aeEF2_snRNP_like_IV"/>
    <property type="match status" value="1"/>
</dbReference>
<keyword evidence="4" id="KW-0547">Nucleotide-binding</keyword>
<dbReference type="PANTHER" id="PTHR42908:SF3">
    <property type="entry name" value="ELONGATION FACTOR-LIKE GTPASE 1"/>
    <property type="match status" value="1"/>
</dbReference>
<evidence type="ECO:0000256" key="5">
    <source>
        <dbReference type="ARBA" id="ARBA00022801"/>
    </source>
</evidence>
<dbReference type="Gene3D" id="2.40.30.10">
    <property type="entry name" value="Translation factors"/>
    <property type="match status" value="1"/>
</dbReference>
<dbReference type="InterPro" id="IPR000795">
    <property type="entry name" value="T_Tr_GTP-bd_dom"/>
</dbReference>
<dbReference type="InterPro" id="IPR035647">
    <property type="entry name" value="EFG_III/V"/>
</dbReference>
<keyword evidence="3" id="KW-0690">Ribosome biogenesis</keyword>
<dbReference type="InterPro" id="IPR027417">
    <property type="entry name" value="P-loop_NTPase"/>
</dbReference>
<evidence type="ECO:0000313" key="11">
    <source>
        <dbReference type="EMBL" id="PNY25691.1"/>
    </source>
</evidence>
<dbReference type="STRING" id="45235.A0A2K3QDV2"/>
<name>A0A2K3QDV2_9HYPO</name>
<dbReference type="NCBIfam" id="TIGR00231">
    <property type="entry name" value="small_GTP"/>
    <property type="match status" value="1"/>
</dbReference>
<comment type="subcellular location">
    <subcellularLocation>
        <location evidence="1">Cytoplasm</location>
    </subcellularLocation>
</comment>
<comment type="catalytic activity">
    <reaction evidence="7">
        <text>GTP + H2O = GDP + phosphate + H(+)</text>
        <dbReference type="Rhea" id="RHEA:19669"/>
        <dbReference type="ChEBI" id="CHEBI:15377"/>
        <dbReference type="ChEBI" id="CHEBI:15378"/>
        <dbReference type="ChEBI" id="CHEBI:37565"/>
        <dbReference type="ChEBI" id="CHEBI:43474"/>
        <dbReference type="ChEBI" id="CHEBI:58189"/>
    </reaction>
</comment>
<dbReference type="InterPro" id="IPR005225">
    <property type="entry name" value="Small_GTP-bd"/>
</dbReference>
<evidence type="ECO:0000259" key="10">
    <source>
        <dbReference type="PROSITE" id="PS51722"/>
    </source>
</evidence>
<keyword evidence="5" id="KW-0378">Hydrolase</keyword>
<dbReference type="FunFam" id="3.30.70.870:FF:000002">
    <property type="entry name" value="Translation elongation factor 2"/>
    <property type="match status" value="1"/>
</dbReference>
<dbReference type="GO" id="GO:0005525">
    <property type="term" value="F:GTP binding"/>
    <property type="evidence" value="ECO:0007669"/>
    <property type="project" value="UniProtKB-KW"/>
</dbReference>
<evidence type="ECO:0000256" key="1">
    <source>
        <dbReference type="ARBA" id="ARBA00004496"/>
    </source>
</evidence>
<gene>
    <name evidence="11" type="ORF">TCAP_04370</name>
</gene>
<dbReference type="GO" id="GO:0042256">
    <property type="term" value="P:cytosolic ribosome assembly"/>
    <property type="evidence" value="ECO:0007669"/>
    <property type="project" value="TreeGrafter"/>
</dbReference>
<keyword evidence="12" id="KW-1185">Reference proteome</keyword>
<dbReference type="GO" id="GO:1990904">
    <property type="term" value="C:ribonucleoprotein complex"/>
    <property type="evidence" value="ECO:0007669"/>
    <property type="project" value="TreeGrafter"/>
</dbReference>
<evidence type="ECO:0000256" key="6">
    <source>
        <dbReference type="ARBA" id="ARBA00023134"/>
    </source>
</evidence>
<dbReference type="InterPro" id="IPR020568">
    <property type="entry name" value="Ribosomal_Su5_D2-typ_SF"/>
</dbReference>
<dbReference type="Gene3D" id="3.90.1430.10">
    <property type="entry name" value="Yeast translation eEF2 (G' domain)"/>
    <property type="match status" value="1"/>
</dbReference>
<evidence type="ECO:0000256" key="7">
    <source>
        <dbReference type="ARBA" id="ARBA00048548"/>
    </source>
</evidence>
<dbReference type="Gene3D" id="3.30.70.240">
    <property type="match status" value="1"/>
</dbReference>
<protein>
    <recommendedName>
        <fullName evidence="8">Ribosome assembly protein 1</fullName>
    </recommendedName>
    <alternativeName>
        <fullName evidence="9">Elongation factor-like 1</fullName>
    </alternativeName>
</protein>
<dbReference type="SUPFAM" id="SSF54211">
    <property type="entry name" value="Ribosomal protein S5 domain 2-like"/>
    <property type="match status" value="1"/>
</dbReference>
<evidence type="ECO:0000256" key="9">
    <source>
        <dbReference type="ARBA" id="ARBA00081809"/>
    </source>
</evidence>
<sequence length="1059" mass="116405">MPVVSPEKLASLQRQSRDVRNICILAHVDHGKTSLTDALLATNGIISPKLAGKIRYLDSRPDEQTRGITMESSAISLYFSMLRRSAPNATPEPKEYLINLIDSPGHIDFSSEVSTASRLCDGAVVLVDAVEGVCSQTVTVLRQTWTEKLKPLLVINKMDRLVTELKMTPAEAHMHLNKLLEQVNAVLGSFFQGERMEEDLNWRERMEERASAAAAAKASMAEDQVSDTGELQFEERDDEDIYFAPERNNVIFSSAIDGWAFTCRQFAGLYEKKLGIKRGLMEKVLWGNFYLDPKTKKVLGPKHLKGRNLKPMFVQLVLEPIWTVYQATCGGDGGKGDPSLLEKVTKSLSITIAPHIIRARDPRQLMTTVFASWLPLSTALLVSVIESLPCPPAAQAERLPELLKQSPGSESIDKAVRDAMVSFKDGKTDPVVAYVSKMVSIPESELPENKRKATGQMSGEEARELARQKRAEAARAQAAKEENGVTGMTDTLGSTSINELVPETAEEKKADPERLVGFARIYSGTLSVGDTLYVIPPKWSPADPRAAPVPQRITVTALYLLMGRSLESLDSVPAGVVFGIGGLEGKILKSGTLCSRLEGAVNLAGVGVIGKPIVRMIRGLHLLVQSDPCAEYEQFSSGEHVLLTAGELHLERCLLDLKERFARCDIQAGEPIVPYRETIVRAEEMRPPVNKELGRGAVVGVASSKQFTMTIRVRPLPADVTEFLLKNAESIKTLYSERRPTEDNDSQDGVEETIVEETIVADTVAVAGSALSIDELKKQLQRQLETGKGREVWKNRADHVAAFGPRRTGPNLLIDATKDGILSKAFAASKNPVGAPRPGEALHAGHVADKIAYAFQLATAQGPLCHEPMQGVAVFIEDVALNLREEESSGHDKLGRLTGDIIKSFQSSLRAAFLDWSPRLMLALYTVEIQASTEVLGRVYDVLTRRRGRVVAEMMKEGTPFFTIQALLPVAESFGFADDMRKRTSGAAQPQLIFAGFEILDEDPFWVPFTEDDLEDLGEFGDKENVAKRYMDGVRRKKGLLVEGRNVATDAEKQKTLKR</sequence>
<dbReference type="InterPro" id="IPR009000">
    <property type="entry name" value="Transl_B-barrel_sf"/>
</dbReference>
<dbReference type="CDD" id="cd01885">
    <property type="entry name" value="EF2"/>
    <property type="match status" value="1"/>
</dbReference>
<dbReference type="Gene3D" id="3.30.230.10">
    <property type="match status" value="1"/>
</dbReference>
<evidence type="ECO:0000256" key="3">
    <source>
        <dbReference type="ARBA" id="ARBA00022517"/>
    </source>
</evidence>
<evidence type="ECO:0000256" key="4">
    <source>
        <dbReference type="ARBA" id="ARBA00022741"/>
    </source>
</evidence>
<evidence type="ECO:0000313" key="12">
    <source>
        <dbReference type="Proteomes" id="UP000236621"/>
    </source>
</evidence>
<dbReference type="SMART" id="SM00838">
    <property type="entry name" value="EFG_C"/>
    <property type="match status" value="1"/>
</dbReference>
<comment type="caution">
    <text evidence="11">The sequence shown here is derived from an EMBL/GenBank/DDBJ whole genome shotgun (WGS) entry which is preliminary data.</text>
</comment>
<dbReference type="Pfam" id="PF25118">
    <property type="entry name" value="EFL1"/>
    <property type="match status" value="1"/>
</dbReference>
<dbReference type="InterPro" id="IPR056752">
    <property type="entry name" value="EFL1"/>
</dbReference>
<feature type="domain" description="Tr-type G" evidence="10">
    <location>
        <begin position="17"/>
        <end position="325"/>
    </location>
</feature>
<dbReference type="GO" id="GO:0003924">
    <property type="term" value="F:GTPase activity"/>
    <property type="evidence" value="ECO:0007669"/>
    <property type="project" value="InterPro"/>
</dbReference>
<dbReference type="SUPFAM" id="SSF52540">
    <property type="entry name" value="P-loop containing nucleoside triphosphate hydrolases"/>
    <property type="match status" value="1"/>
</dbReference>